<proteinExistence type="inferred from homology"/>
<keyword evidence="9" id="KW-1185">Reference proteome</keyword>
<evidence type="ECO:0000256" key="1">
    <source>
        <dbReference type="ARBA" id="ARBA00010040"/>
    </source>
</evidence>
<reference evidence="8 9" key="1">
    <citation type="journal article" date="2016" name="Sci. Rep.">
        <title>Insights into Adaptations to a Near-Obligate Nematode Endoparasitic Lifestyle from the Finished Genome of Drechmeria coniospora.</title>
        <authorList>
            <person name="Zhang L."/>
            <person name="Zhou Z."/>
            <person name="Guo Q."/>
            <person name="Fokkens L."/>
            <person name="Miskei M."/>
            <person name="Pocsi I."/>
            <person name="Zhang W."/>
            <person name="Chen M."/>
            <person name="Wang L."/>
            <person name="Sun Y."/>
            <person name="Donzelli B.G."/>
            <person name="Gibson D.M."/>
            <person name="Nelson D.R."/>
            <person name="Luo J.G."/>
            <person name="Rep M."/>
            <person name="Liu H."/>
            <person name="Yang S."/>
            <person name="Wang J."/>
            <person name="Krasnoff S.B."/>
            <person name="Xu Y."/>
            <person name="Molnar I."/>
            <person name="Lin M."/>
        </authorList>
    </citation>
    <scope>NUCLEOTIDE SEQUENCE [LARGE SCALE GENOMIC DNA]</scope>
    <source>
        <strain evidence="8 9">ARSEF 6962</strain>
    </source>
</reference>
<dbReference type="InterPro" id="IPR011659">
    <property type="entry name" value="WD40"/>
</dbReference>
<dbReference type="SUPFAM" id="SSF82171">
    <property type="entry name" value="DPP6 N-terminal domain-like"/>
    <property type="match status" value="1"/>
</dbReference>
<comment type="similarity">
    <text evidence="1">Belongs to the peptidase S9C family.</text>
</comment>
<evidence type="ECO:0000256" key="3">
    <source>
        <dbReference type="ARBA" id="ARBA00022729"/>
    </source>
</evidence>
<dbReference type="Pfam" id="PF07676">
    <property type="entry name" value="PD40"/>
    <property type="match status" value="1"/>
</dbReference>
<accession>A0A151GEL3</accession>
<keyword evidence="2" id="KW-0645">Protease</keyword>
<name>A0A151GEL3_DRECN</name>
<dbReference type="GeneID" id="63720140"/>
<feature type="domain" description="Peptidase S9 prolyl oligopeptidase catalytic" evidence="7">
    <location>
        <begin position="476"/>
        <end position="685"/>
    </location>
</feature>
<evidence type="ECO:0000256" key="6">
    <source>
        <dbReference type="ARBA" id="ARBA00032829"/>
    </source>
</evidence>
<dbReference type="FunFam" id="3.40.50.1820:FF:000028">
    <property type="entry name" value="S9 family peptidase"/>
    <property type="match status" value="1"/>
</dbReference>
<keyword evidence="3" id="KW-0732">Signal</keyword>
<keyword evidence="5" id="KW-0720">Serine protease</keyword>
<dbReference type="RefSeq" id="XP_040654886.1">
    <property type="nucleotide sequence ID" value="XM_040804782.1"/>
</dbReference>
<keyword evidence="4" id="KW-0378">Hydrolase</keyword>
<dbReference type="Proteomes" id="UP000076580">
    <property type="component" value="Chromosome 03"/>
</dbReference>
<dbReference type="Pfam" id="PF00326">
    <property type="entry name" value="Peptidase_S9"/>
    <property type="match status" value="1"/>
</dbReference>
<comment type="caution">
    <text evidence="8">The sequence shown here is derived from an EMBL/GenBank/DDBJ whole genome shotgun (WGS) entry which is preliminary data.</text>
</comment>
<evidence type="ECO:0000259" key="7">
    <source>
        <dbReference type="Pfam" id="PF00326"/>
    </source>
</evidence>
<dbReference type="GO" id="GO:0006508">
    <property type="term" value="P:proteolysis"/>
    <property type="evidence" value="ECO:0007669"/>
    <property type="project" value="UniProtKB-KW"/>
</dbReference>
<dbReference type="PANTHER" id="PTHR42776">
    <property type="entry name" value="SERINE PEPTIDASE S9 FAMILY MEMBER"/>
    <property type="match status" value="1"/>
</dbReference>
<dbReference type="STRING" id="98403.A0A151GEL3"/>
<protein>
    <recommendedName>
        <fullName evidence="6">Dipeptidyl-peptidase V</fullName>
    </recommendedName>
</protein>
<dbReference type="GO" id="GO:0004252">
    <property type="term" value="F:serine-type endopeptidase activity"/>
    <property type="evidence" value="ECO:0007669"/>
    <property type="project" value="TreeGrafter"/>
</dbReference>
<dbReference type="SUPFAM" id="SSF53474">
    <property type="entry name" value="alpha/beta-Hydrolases"/>
    <property type="match status" value="1"/>
</dbReference>
<dbReference type="EMBL" id="LAYC01000003">
    <property type="protein sequence ID" value="KYK55534.1"/>
    <property type="molecule type" value="Genomic_DNA"/>
</dbReference>
<organism evidence="8 9">
    <name type="scientific">Drechmeria coniospora</name>
    <name type="common">Nematophagous fungus</name>
    <name type="synonym">Meria coniospora</name>
    <dbReference type="NCBI Taxonomy" id="98403"/>
    <lineage>
        <taxon>Eukaryota</taxon>
        <taxon>Fungi</taxon>
        <taxon>Dikarya</taxon>
        <taxon>Ascomycota</taxon>
        <taxon>Pezizomycotina</taxon>
        <taxon>Sordariomycetes</taxon>
        <taxon>Hypocreomycetidae</taxon>
        <taxon>Hypocreales</taxon>
        <taxon>Ophiocordycipitaceae</taxon>
        <taxon>Drechmeria</taxon>
    </lineage>
</organism>
<dbReference type="InParanoid" id="A0A151GEL3"/>
<dbReference type="Gene3D" id="3.40.50.1820">
    <property type="entry name" value="alpha/beta hydrolase"/>
    <property type="match status" value="1"/>
</dbReference>
<dbReference type="InterPro" id="IPR011042">
    <property type="entry name" value="6-blade_b-propeller_TolB-like"/>
</dbReference>
<evidence type="ECO:0000256" key="4">
    <source>
        <dbReference type="ARBA" id="ARBA00022801"/>
    </source>
</evidence>
<dbReference type="AlphaFoldDB" id="A0A151GEL3"/>
<dbReference type="PANTHER" id="PTHR42776:SF13">
    <property type="entry name" value="DIPEPTIDYL-PEPTIDASE 5"/>
    <property type="match status" value="1"/>
</dbReference>
<evidence type="ECO:0000256" key="5">
    <source>
        <dbReference type="ARBA" id="ARBA00022825"/>
    </source>
</evidence>
<dbReference type="InterPro" id="IPR029058">
    <property type="entry name" value="AB_hydrolase_fold"/>
</dbReference>
<dbReference type="InterPro" id="IPR001375">
    <property type="entry name" value="Peptidase_S9_cat"/>
</dbReference>
<evidence type="ECO:0000313" key="9">
    <source>
        <dbReference type="Proteomes" id="UP000076580"/>
    </source>
</evidence>
<dbReference type="Gene3D" id="2.120.10.30">
    <property type="entry name" value="TolB, C-terminal domain"/>
    <property type="match status" value="1"/>
</dbReference>
<sequence>MTIQASNFTPEVLLSAPRRSTAIPNPSGQLALYTVSSYSFDTHCKSSSIRILNIKDGSSEIISDNLGATDPVWLSDEEVLYLQPGENGCTMLMSQHVSDNSKPQVVHHLAGTISSPKVKQISSGRVAICCAAATTPTGEIYWPPAEVKSHSTAKIYTSLFVRHWDTWMTENENSLWYGQLAKKDGRWVLESPGLTNLLADTGLCSPVPFGSGGDFDISADGICFVAKDPSLNLARYTKTDLYYVPIKSFVKKPSVPPQMIKTGDLRGFSTSPTFSNDGRQIAFCRMKHDQYESDKSRLLMIPDVNDLTCFQEFYETADGEGGWDLRPDMITWSHDGKELYVGAEMHGRVKLWKLPSCPRQAKKLPVSIHDDGCVAEAKLLGHGPLLLITTKSRVESSSYSVLDPSSTQKKEISTSSKNGKSFGLFRSQCDDIWYPGSAGYNNHALVTKPSDFDPSKKYPLAFLIHGGPQSAWVDDWSTRWNPAILAQQGYVVVAPNPTGSTGYGQRHTDAIACNWGGTPYRDLVQCFEYLEKKVSYVDTTRAVALGASYGGYMINWIQGHDLGRKFRALVCHDGVFSTQNQWSTEELWFPEHDFGGTLWESRAIYEKWDPSRHVQNWATPQLVIHNELDYRLPVSEGLAMFNVLQARGVPSKLVVFPDENHWVLKPENSLVWHREVIDWINKYSGINDEHNA</sequence>
<evidence type="ECO:0000256" key="2">
    <source>
        <dbReference type="ARBA" id="ARBA00022670"/>
    </source>
</evidence>
<gene>
    <name evidence="8" type="ORF">DCS_07497</name>
</gene>
<evidence type="ECO:0000313" key="8">
    <source>
        <dbReference type="EMBL" id="KYK55534.1"/>
    </source>
</evidence>